<reference evidence="1" key="1">
    <citation type="submission" date="2019-03" db="EMBL/GenBank/DDBJ databases">
        <title>Lake Tanganyika Metagenome-Assembled Genomes (MAGs).</title>
        <authorList>
            <person name="Tran P."/>
        </authorList>
    </citation>
    <scope>NUCLEOTIDE SEQUENCE</scope>
    <source>
        <strain evidence="1">K_DeepCast_65m_m2_066</strain>
    </source>
</reference>
<dbReference type="PANTHER" id="PTHR21174">
    <property type="match status" value="1"/>
</dbReference>
<gene>
    <name evidence="1" type="ORF">FJZ47_16025</name>
</gene>
<proteinExistence type="predicted"/>
<organism evidence="1 2">
    <name type="scientific">Tectimicrobiota bacterium</name>
    <dbReference type="NCBI Taxonomy" id="2528274"/>
    <lineage>
        <taxon>Bacteria</taxon>
        <taxon>Pseudomonadati</taxon>
        <taxon>Nitrospinota/Tectimicrobiota group</taxon>
        <taxon>Candidatus Tectimicrobiota</taxon>
    </lineage>
</organism>
<name>A0A937W506_UNCTE</name>
<evidence type="ECO:0000313" key="2">
    <source>
        <dbReference type="Proteomes" id="UP000712673"/>
    </source>
</evidence>
<evidence type="ECO:0000313" key="1">
    <source>
        <dbReference type="EMBL" id="MBM3225292.1"/>
    </source>
</evidence>
<keyword evidence="1" id="KW-0675">Receptor</keyword>
<dbReference type="SUPFAM" id="SSF109604">
    <property type="entry name" value="HD-domain/PDEase-like"/>
    <property type="match status" value="1"/>
</dbReference>
<sequence>MLTLERWSALWSCLGARTHGDTIFQEVIQAYAEPHRHYHTLAHLQDCLQIFDTTSARAKQPAVVEAALWFHDAIYDTHSSENEARSASWAYEALRTAGAAEALCQHVADLVLMTQHEARPAGADACLIVDIDLSILGRAPVVFDAYERQIREEYAWVPTSTFRQRRVAILEAFLARPTIYSTPDFQQDYEEQARQNLARSIARLQA</sequence>
<dbReference type="InterPro" id="IPR009218">
    <property type="entry name" value="HD_phosphohydro"/>
</dbReference>
<dbReference type="Proteomes" id="UP000712673">
    <property type="component" value="Unassembled WGS sequence"/>
</dbReference>
<comment type="caution">
    <text evidence="1">The sequence shown here is derived from an EMBL/GenBank/DDBJ whole genome shotgun (WGS) entry which is preliminary data.</text>
</comment>
<dbReference type="AlphaFoldDB" id="A0A937W506"/>
<dbReference type="PIRSF" id="PIRSF035170">
    <property type="entry name" value="HD_phosphohydro"/>
    <property type="match status" value="1"/>
</dbReference>
<protein>
    <submittedName>
        <fullName evidence="1">N-methyl-D-aspartate receptor NMDAR2C subunit</fullName>
    </submittedName>
</protein>
<dbReference type="Gene3D" id="1.10.3210.10">
    <property type="entry name" value="Hypothetical protein af1432"/>
    <property type="match status" value="1"/>
</dbReference>
<accession>A0A937W506</accession>
<dbReference type="PANTHER" id="PTHR21174:SF0">
    <property type="entry name" value="HD PHOSPHOHYDROLASE FAMILY PROTEIN-RELATED"/>
    <property type="match status" value="1"/>
</dbReference>
<dbReference type="EMBL" id="VGLS01000534">
    <property type="protein sequence ID" value="MBM3225292.1"/>
    <property type="molecule type" value="Genomic_DNA"/>
</dbReference>